<dbReference type="HOGENOM" id="CLU_019091_1_0_7"/>
<feature type="domain" description="RACo C-terminal" evidence="1">
    <location>
        <begin position="166"/>
        <end position="410"/>
    </location>
</feature>
<protein>
    <recommendedName>
        <fullName evidence="5">DUF4445 domain-containing protein</fullName>
    </recommendedName>
</protein>
<gene>
    <name evidence="3" type="ORF">GSUB_13225</name>
</gene>
<dbReference type="InterPro" id="IPR042259">
    <property type="entry name" value="Raco-like_middle_sf"/>
</dbReference>
<feature type="domain" description="RACo-like middle region" evidence="2">
    <location>
        <begin position="7"/>
        <end position="156"/>
    </location>
</feature>
<evidence type="ECO:0000313" key="3">
    <source>
        <dbReference type="EMBL" id="AJF07327.1"/>
    </source>
</evidence>
<dbReference type="Proteomes" id="UP000035036">
    <property type="component" value="Chromosome"/>
</dbReference>
<dbReference type="PANTHER" id="PTHR42895:SF1">
    <property type="entry name" value="IRON-SULFUR CLUSTER PROTEIN"/>
    <property type="match status" value="1"/>
</dbReference>
<evidence type="ECO:0000313" key="4">
    <source>
        <dbReference type="Proteomes" id="UP000035036"/>
    </source>
</evidence>
<dbReference type="SUPFAM" id="SSF53067">
    <property type="entry name" value="Actin-like ATPase domain"/>
    <property type="match status" value="1"/>
</dbReference>
<dbReference type="Pfam" id="PF17651">
    <property type="entry name" value="Raco_middle"/>
    <property type="match status" value="1"/>
</dbReference>
<dbReference type="KEGG" id="gsb:GSUB_13225"/>
<dbReference type="RefSeq" id="WP_040201204.1">
    <property type="nucleotide sequence ID" value="NZ_CP010311.1"/>
</dbReference>
<sequence length="411" mass="42979">MNKSLTYSLALDLGTTTLAGWLCDDRGCILARQRTANPQAELAADIVSRLELASAGRGAELQQALADGVESLIAALLRDAGVQRAQIGRAALAANPGITHLLVGQPVDSLIFPPHRPVFRGGETVAAAQLAINLACDIFVFPLVSGYVGGDLAAFLFGAESVRPGTLFVDIGTNAEIALFDGRRWRVTSVAAGPAFEGGEIACGMPWKAGAVDDVQVVGDRLQLHVVEGGLPRGLCGSGLLAAVAAGLESGLIAADGTLAASGSIETNLARYLAENDTGRALRLYRDAHTELVLTQDDIRAFQLAKGAVKAGIACLLQKAGVAKEDVGDVILTGSFGTSLQRKTLKKVAMLPENMVEKVRFEADGVLRGVRRFLIMEEGEQAVGKLAASLHPYPLSGTPAFEKAFIAALNF</sequence>
<dbReference type="STRING" id="483547.GSUB_13225"/>
<dbReference type="EMBL" id="CP010311">
    <property type="protein sequence ID" value="AJF07327.1"/>
    <property type="molecule type" value="Genomic_DNA"/>
</dbReference>
<dbReference type="InterPro" id="IPR027980">
    <property type="entry name" value="RACo_C"/>
</dbReference>
<dbReference type="PANTHER" id="PTHR42895">
    <property type="entry name" value="IRON-SULFUR CLUSTER-BINDING PROTEIN-RELATED"/>
    <property type="match status" value="1"/>
</dbReference>
<organism evidence="3 4">
    <name type="scientific">Geoalkalibacter subterraneus</name>
    <dbReference type="NCBI Taxonomy" id="483547"/>
    <lineage>
        <taxon>Bacteria</taxon>
        <taxon>Pseudomonadati</taxon>
        <taxon>Thermodesulfobacteriota</taxon>
        <taxon>Desulfuromonadia</taxon>
        <taxon>Desulfuromonadales</taxon>
        <taxon>Geoalkalibacteraceae</taxon>
        <taxon>Geoalkalibacter</taxon>
    </lineage>
</organism>
<dbReference type="Pfam" id="PF14574">
    <property type="entry name" value="RACo_C_ter"/>
    <property type="match status" value="1"/>
</dbReference>
<dbReference type="InterPro" id="IPR052911">
    <property type="entry name" value="Corrinoid_activation_enz"/>
</dbReference>
<name>A0A0B5FGN5_9BACT</name>
<dbReference type="Gene3D" id="3.30.420.480">
    <property type="entry name" value="Domain of unknown function (DUF4445)"/>
    <property type="match status" value="1"/>
</dbReference>
<evidence type="ECO:0000259" key="2">
    <source>
        <dbReference type="Pfam" id="PF17651"/>
    </source>
</evidence>
<reference evidence="3 4" key="1">
    <citation type="journal article" date="2015" name="Genome Announc.">
        <title>Genomes of Geoalkalibacter ferrihydriticus Z-0531T and Geoalkalibacter subterraneus Red1T, Two Haloalkaliphilic Metal-Reducing Deltaproteobacteria.</title>
        <authorList>
            <person name="Badalamenti J.P."/>
            <person name="Krajmalnik-Brown R."/>
            <person name="Torres C.I."/>
            <person name="Bond D.R."/>
        </authorList>
    </citation>
    <scope>NUCLEOTIDE SEQUENCE [LARGE SCALE GENOMIC DNA]</scope>
    <source>
        <strain evidence="3 4">Red1</strain>
    </source>
</reference>
<evidence type="ECO:0008006" key="5">
    <source>
        <dbReference type="Google" id="ProtNLM"/>
    </source>
</evidence>
<dbReference type="AlphaFoldDB" id="A0A0B5FGN5"/>
<accession>A0A0B5FGN5</accession>
<proteinExistence type="predicted"/>
<dbReference type="InterPro" id="IPR041414">
    <property type="entry name" value="Raco-like_middle"/>
</dbReference>
<evidence type="ECO:0000259" key="1">
    <source>
        <dbReference type="Pfam" id="PF14574"/>
    </source>
</evidence>
<keyword evidence="4" id="KW-1185">Reference proteome</keyword>
<dbReference type="InterPro" id="IPR043129">
    <property type="entry name" value="ATPase_NBD"/>
</dbReference>